<evidence type="ECO:0000313" key="2">
    <source>
        <dbReference type="Proteomes" id="UP000183529"/>
    </source>
</evidence>
<dbReference type="AlphaFoldDB" id="A0AAQ1GID3"/>
<evidence type="ECO:0000313" key="1">
    <source>
        <dbReference type="EMBL" id="SEJ96618.1"/>
    </source>
</evidence>
<reference evidence="1 2" key="1">
    <citation type="submission" date="2016-10" db="EMBL/GenBank/DDBJ databases">
        <authorList>
            <person name="Varghese N."/>
            <person name="Submissions S."/>
        </authorList>
    </citation>
    <scope>NUCLEOTIDE SEQUENCE [LARGE SCALE GENOMIC DNA]</scope>
    <source>
        <strain evidence="1 2">LMG 22274</strain>
    </source>
</reference>
<accession>A0AAQ1GID3</accession>
<gene>
    <name evidence="1" type="ORF">SAMN05216550_111297</name>
</gene>
<comment type="caution">
    <text evidence="1">The sequence shown here is derived from an EMBL/GenBank/DDBJ whole genome shotgun (WGS) entry which is preliminary data.</text>
</comment>
<dbReference type="RefSeq" id="WP_161495585.1">
    <property type="nucleotide sequence ID" value="NZ_CAJMXZ010000008.1"/>
</dbReference>
<name>A0AAQ1GID3_9BURK</name>
<sequence>MTFHHFNIETPGDDAATYPADTFAKLAVKGKSGKRAACSVTRLRAVTIASNEAQS</sequence>
<dbReference type="Proteomes" id="UP000183529">
    <property type="component" value="Unassembled WGS sequence"/>
</dbReference>
<dbReference type="EMBL" id="FNZM01000011">
    <property type="protein sequence ID" value="SEJ96618.1"/>
    <property type="molecule type" value="Genomic_DNA"/>
</dbReference>
<organism evidence="1 2">
    <name type="scientific">Paraburkholderia tropica</name>
    <dbReference type="NCBI Taxonomy" id="92647"/>
    <lineage>
        <taxon>Bacteria</taxon>
        <taxon>Pseudomonadati</taxon>
        <taxon>Pseudomonadota</taxon>
        <taxon>Betaproteobacteria</taxon>
        <taxon>Burkholderiales</taxon>
        <taxon>Burkholderiaceae</taxon>
        <taxon>Paraburkholderia</taxon>
    </lineage>
</organism>
<protein>
    <submittedName>
        <fullName evidence="1">Uncharacterized protein</fullName>
    </submittedName>
</protein>
<proteinExistence type="predicted"/>